<comment type="caution">
    <text evidence="1">The sequence shown here is derived from an EMBL/GenBank/DDBJ whole genome shotgun (WGS) entry which is preliminary data.</text>
</comment>
<keyword evidence="2" id="KW-1185">Reference proteome</keyword>
<proteinExistence type="predicted"/>
<dbReference type="EMBL" id="BAAAUV010000005">
    <property type="protein sequence ID" value="GAA3207464.1"/>
    <property type="molecule type" value="Genomic_DNA"/>
</dbReference>
<dbReference type="Proteomes" id="UP001501237">
    <property type="component" value="Unassembled WGS sequence"/>
</dbReference>
<evidence type="ECO:0000313" key="1">
    <source>
        <dbReference type="EMBL" id="GAA3207464.1"/>
    </source>
</evidence>
<accession>A0ABP6Q8E7</accession>
<evidence type="ECO:0000313" key="2">
    <source>
        <dbReference type="Proteomes" id="UP001501237"/>
    </source>
</evidence>
<organism evidence="1 2">
    <name type="scientific">Actinocorallia longicatena</name>
    <dbReference type="NCBI Taxonomy" id="111803"/>
    <lineage>
        <taxon>Bacteria</taxon>
        <taxon>Bacillati</taxon>
        <taxon>Actinomycetota</taxon>
        <taxon>Actinomycetes</taxon>
        <taxon>Streptosporangiales</taxon>
        <taxon>Thermomonosporaceae</taxon>
        <taxon>Actinocorallia</taxon>
    </lineage>
</organism>
<gene>
    <name evidence="1" type="ORF">GCM10010468_23710</name>
</gene>
<sequence>MVIDHSLIDIGAGGDPAGGDRRVALFQHDLLRRVENGLASPQAFGAARATRFHQFLSDAETAVTGRSRSLARALSRARRDYRVPTAHRVRGRTVTPCTRSVA</sequence>
<reference evidence="2" key="1">
    <citation type="journal article" date="2019" name="Int. J. Syst. Evol. Microbiol.">
        <title>The Global Catalogue of Microorganisms (GCM) 10K type strain sequencing project: providing services to taxonomists for standard genome sequencing and annotation.</title>
        <authorList>
            <consortium name="The Broad Institute Genomics Platform"/>
            <consortium name="The Broad Institute Genome Sequencing Center for Infectious Disease"/>
            <person name="Wu L."/>
            <person name="Ma J."/>
        </authorList>
    </citation>
    <scope>NUCLEOTIDE SEQUENCE [LARGE SCALE GENOMIC DNA]</scope>
    <source>
        <strain evidence="2">JCM 9377</strain>
    </source>
</reference>
<name>A0ABP6Q8E7_9ACTN</name>
<protein>
    <submittedName>
        <fullName evidence="1">Uncharacterized protein</fullName>
    </submittedName>
</protein>